<proteinExistence type="predicted"/>
<organism evidence="2 3">
    <name type="scientific">Actinoplanes digitatis</name>
    <dbReference type="NCBI Taxonomy" id="1868"/>
    <lineage>
        <taxon>Bacteria</taxon>
        <taxon>Bacillati</taxon>
        <taxon>Actinomycetota</taxon>
        <taxon>Actinomycetes</taxon>
        <taxon>Micromonosporales</taxon>
        <taxon>Micromonosporaceae</taxon>
        <taxon>Actinoplanes</taxon>
    </lineage>
</organism>
<dbReference type="RefSeq" id="WP_184991893.1">
    <property type="nucleotide sequence ID" value="NZ_BOMK01000072.1"/>
</dbReference>
<keyword evidence="3" id="KW-1185">Reference proteome</keyword>
<evidence type="ECO:0000256" key="1">
    <source>
        <dbReference type="SAM" id="MobiDB-lite"/>
    </source>
</evidence>
<gene>
    <name evidence="2" type="ORF">BJ971_002031</name>
</gene>
<accession>A0A7W7HVE8</accession>
<evidence type="ECO:0000313" key="3">
    <source>
        <dbReference type="Proteomes" id="UP000578112"/>
    </source>
</evidence>
<evidence type="ECO:0000313" key="2">
    <source>
        <dbReference type="EMBL" id="MBB4761475.1"/>
    </source>
</evidence>
<dbReference type="Proteomes" id="UP000578112">
    <property type="component" value="Unassembled WGS sequence"/>
</dbReference>
<sequence length="199" mass="21645">MIWQRISQRRAPATPHGDGSLATRRIPACRQEPRPLATGAAPIVVREPEATWWQVQADLDGWASGGATMTVAVLEDRDAGHDAVLAHLARLAVADELLVVFGATSCAHPAQHTMITGLRGRLPRHDVVAMHVRHRGTASHWQTTLDLVLDAGRLPVVVTAAAALQDVAAEISSYVRADRVLRVSGTGTDLYQVWRRPER</sequence>
<comment type="caution">
    <text evidence="2">The sequence shown here is derived from an EMBL/GenBank/DDBJ whole genome shotgun (WGS) entry which is preliminary data.</text>
</comment>
<protein>
    <submittedName>
        <fullName evidence="2">Uncharacterized protein</fullName>
    </submittedName>
</protein>
<name>A0A7W7HVE8_9ACTN</name>
<dbReference type="EMBL" id="JACHNH010000001">
    <property type="protein sequence ID" value="MBB4761475.1"/>
    <property type="molecule type" value="Genomic_DNA"/>
</dbReference>
<reference evidence="2 3" key="1">
    <citation type="submission" date="2020-08" db="EMBL/GenBank/DDBJ databases">
        <title>Sequencing the genomes of 1000 actinobacteria strains.</title>
        <authorList>
            <person name="Klenk H.-P."/>
        </authorList>
    </citation>
    <scope>NUCLEOTIDE SEQUENCE [LARGE SCALE GENOMIC DNA]</scope>
    <source>
        <strain evidence="2 3">DSM 43149</strain>
    </source>
</reference>
<dbReference type="AlphaFoldDB" id="A0A7W7HVE8"/>
<feature type="region of interest" description="Disordered" evidence="1">
    <location>
        <begin position="1"/>
        <end position="24"/>
    </location>
</feature>